<feature type="region of interest" description="Disordered" evidence="1">
    <location>
        <begin position="1"/>
        <end position="22"/>
    </location>
</feature>
<protein>
    <submittedName>
        <fullName evidence="2">Uncharacterized protein</fullName>
    </submittedName>
</protein>
<evidence type="ECO:0000256" key="1">
    <source>
        <dbReference type="SAM" id="MobiDB-lite"/>
    </source>
</evidence>
<dbReference type="AlphaFoldDB" id="A0A0P1IUQ6"/>
<name>A0A0P1IUQ6_9RHOB</name>
<sequence length="42" mass="4587">MGQTLMGEPSKAIHWGRSPQVGCKTTDQANLIKSHLTQAHEV</sequence>
<dbReference type="EMBL" id="CYUE01000013">
    <property type="protein sequence ID" value="CUK25713.1"/>
    <property type="molecule type" value="Genomic_DNA"/>
</dbReference>
<keyword evidence="3" id="KW-1185">Reference proteome</keyword>
<proteinExistence type="predicted"/>
<dbReference type="Proteomes" id="UP000051184">
    <property type="component" value="Unassembled WGS sequence"/>
</dbReference>
<evidence type="ECO:0000313" key="3">
    <source>
        <dbReference type="Proteomes" id="UP000051184"/>
    </source>
</evidence>
<evidence type="ECO:0000313" key="2">
    <source>
        <dbReference type="EMBL" id="CUK25713.1"/>
    </source>
</evidence>
<gene>
    <name evidence="2" type="ORF">TA5114_01517</name>
</gene>
<reference evidence="3" key="1">
    <citation type="submission" date="2015-09" db="EMBL/GenBank/DDBJ databases">
        <authorList>
            <person name="Rodrigo-Torres Lidia"/>
            <person name="Arahal R.David."/>
        </authorList>
    </citation>
    <scope>NUCLEOTIDE SEQUENCE [LARGE SCALE GENOMIC DNA]</scope>
    <source>
        <strain evidence="3">CECT 5114</strain>
    </source>
</reference>
<organism evidence="2 3">
    <name type="scientific">Cognatishimia activa</name>
    <dbReference type="NCBI Taxonomy" id="1715691"/>
    <lineage>
        <taxon>Bacteria</taxon>
        <taxon>Pseudomonadati</taxon>
        <taxon>Pseudomonadota</taxon>
        <taxon>Alphaproteobacteria</taxon>
        <taxon>Rhodobacterales</taxon>
        <taxon>Paracoccaceae</taxon>
        <taxon>Cognatishimia</taxon>
    </lineage>
</organism>
<accession>A0A0P1IUQ6</accession>